<organism evidence="3 4">
    <name type="scientific">Ranatra chinensis</name>
    <dbReference type="NCBI Taxonomy" id="642074"/>
    <lineage>
        <taxon>Eukaryota</taxon>
        <taxon>Metazoa</taxon>
        <taxon>Ecdysozoa</taxon>
        <taxon>Arthropoda</taxon>
        <taxon>Hexapoda</taxon>
        <taxon>Insecta</taxon>
        <taxon>Pterygota</taxon>
        <taxon>Neoptera</taxon>
        <taxon>Paraneoptera</taxon>
        <taxon>Hemiptera</taxon>
        <taxon>Heteroptera</taxon>
        <taxon>Panheteroptera</taxon>
        <taxon>Nepomorpha</taxon>
        <taxon>Nepidae</taxon>
        <taxon>Ranatrinae</taxon>
        <taxon>Ranatra</taxon>
    </lineage>
</organism>
<evidence type="ECO:0000313" key="4">
    <source>
        <dbReference type="Proteomes" id="UP001558652"/>
    </source>
</evidence>
<keyword evidence="2" id="KW-1133">Transmembrane helix</keyword>
<proteinExistence type="predicted"/>
<feature type="region of interest" description="Disordered" evidence="1">
    <location>
        <begin position="200"/>
        <end position="220"/>
    </location>
</feature>
<reference evidence="3 4" key="1">
    <citation type="submission" date="2024-07" db="EMBL/GenBank/DDBJ databases">
        <title>Chromosome-level genome assembly of the water stick insect Ranatra chinensis (Heteroptera: Nepidae).</title>
        <authorList>
            <person name="Liu X."/>
        </authorList>
    </citation>
    <scope>NUCLEOTIDE SEQUENCE [LARGE SCALE GENOMIC DNA]</scope>
    <source>
        <strain evidence="3">Cailab_2021Rc</strain>
        <tissue evidence="3">Muscle</tissue>
    </source>
</reference>
<gene>
    <name evidence="3" type="ORF">AAG570_002349</name>
</gene>
<evidence type="ECO:0000313" key="3">
    <source>
        <dbReference type="EMBL" id="KAL1123263.1"/>
    </source>
</evidence>
<comment type="caution">
    <text evidence="3">The sequence shown here is derived from an EMBL/GenBank/DDBJ whole genome shotgun (WGS) entry which is preliminary data.</text>
</comment>
<keyword evidence="4" id="KW-1185">Reference proteome</keyword>
<keyword evidence="2" id="KW-0472">Membrane</keyword>
<keyword evidence="2" id="KW-0812">Transmembrane</keyword>
<feature type="transmembrane region" description="Helical" evidence="2">
    <location>
        <begin position="31"/>
        <end position="54"/>
    </location>
</feature>
<evidence type="ECO:0000256" key="2">
    <source>
        <dbReference type="SAM" id="Phobius"/>
    </source>
</evidence>
<dbReference type="Proteomes" id="UP001558652">
    <property type="component" value="Unassembled WGS sequence"/>
</dbReference>
<sequence length="220" mass="24362">MPVPLFLVAQNAATLCHLLISAKQLPAYEFIVTGIGLASSVLVLLYSGSVIYYIDRVWLTAYTIVLILSELFHDSMEHQHKDVTNLYYKNAFSFIVLAPFSLYLGEAFTALNFKYLWQMGFYAGCISSGVLGTLLQVYSLHLQRRGCLDLIGALVKVPVIALSTVVFHQDTLPPPLWLLVAVNSITTILLTQLTKPSVSKVGEERKNGSPDVPEDEVELI</sequence>
<protein>
    <submittedName>
        <fullName evidence="3">Uncharacterized protein</fullName>
    </submittedName>
</protein>
<accession>A0ABD0YTZ7</accession>
<dbReference type="EMBL" id="JBFDAA010000012">
    <property type="protein sequence ID" value="KAL1123263.1"/>
    <property type="molecule type" value="Genomic_DNA"/>
</dbReference>
<name>A0ABD0YTZ7_9HEMI</name>
<feature type="transmembrane region" description="Helical" evidence="2">
    <location>
        <begin position="116"/>
        <end position="138"/>
    </location>
</feature>
<feature type="transmembrane region" description="Helical" evidence="2">
    <location>
        <begin position="86"/>
        <end position="104"/>
    </location>
</feature>
<evidence type="ECO:0000256" key="1">
    <source>
        <dbReference type="SAM" id="MobiDB-lite"/>
    </source>
</evidence>
<dbReference type="AlphaFoldDB" id="A0ABD0YTZ7"/>